<evidence type="ECO:0000313" key="2">
    <source>
        <dbReference type="Proteomes" id="UP001060085"/>
    </source>
</evidence>
<gene>
    <name evidence="1" type="ORF">M9H77_17589</name>
</gene>
<accession>A0ACC0B524</accession>
<sequence>MKKLSESGSGSGRGCSKGPSSGLSSLLVQDMPGSREFPYTGAFYNFVYTCIVDGKNVAGDGKCGFRVLSYLLYDDENQWPKVRSQMWNEMHEKWDLYWNFFGGGERFYKILRGSAHWDDFVPRHCWIDIPEHLILMANTFNLCIVRIAKQDSCTIFAILLIVGPRLLHYCH</sequence>
<proteinExistence type="predicted"/>
<name>A0ACC0B524_CATRO</name>
<reference evidence="2" key="1">
    <citation type="journal article" date="2023" name="Nat. Plants">
        <title>Single-cell RNA sequencing provides a high-resolution roadmap for understanding the multicellular compartmentation of specialized metabolism.</title>
        <authorList>
            <person name="Sun S."/>
            <person name="Shen X."/>
            <person name="Li Y."/>
            <person name="Li Y."/>
            <person name="Wang S."/>
            <person name="Li R."/>
            <person name="Zhang H."/>
            <person name="Shen G."/>
            <person name="Guo B."/>
            <person name="Wei J."/>
            <person name="Xu J."/>
            <person name="St-Pierre B."/>
            <person name="Chen S."/>
            <person name="Sun C."/>
        </authorList>
    </citation>
    <scope>NUCLEOTIDE SEQUENCE [LARGE SCALE GENOMIC DNA]</scope>
</reference>
<organism evidence="1 2">
    <name type="scientific">Catharanthus roseus</name>
    <name type="common">Madagascar periwinkle</name>
    <name type="synonym">Vinca rosea</name>
    <dbReference type="NCBI Taxonomy" id="4058"/>
    <lineage>
        <taxon>Eukaryota</taxon>
        <taxon>Viridiplantae</taxon>
        <taxon>Streptophyta</taxon>
        <taxon>Embryophyta</taxon>
        <taxon>Tracheophyta</taxon>
        <taxon>Spermatophyta</taxon>
        <taxon>Magnoliopsida</taxon>
        <taxon>eudicotyledons</taxon>
        <taxon>Gunneridae</taxon>
        <taxon>Pentapetalae</taxon>
        <taxon>asterids</taxon>
        <taxon>lamiids</taxon>
        <taxon>Gentianales</taxon>
        <taxon>Apocynaceae</taxon>
        <taxon>Rauvolfioideae</taxon>
        <taxon>Vinceae</taxon>
        <taxon>Catharanthinae</taxon>
        <taxon>Catharanthus</taxon>
    </lineage>
</organism>
<evidence type="ECO:0000313" key="1">
    <source>
        <dbReference type="EMBL" id="KAI5667736.1"/>
    </source>
</evidence>
<comment type="caution">
    <text evidence="1">The sequence shown here is derived from an EMBL/GenBank/DDBJ whole genome shotgun (WGS) entry which is preliminary data.</text>
</comment>
<dbReference type="EMBL" id="CM044704">
    <property type="protein sequence ID" value="KAI5667736.1"/>
    <property type="molecule type" value="Genomic_DNA"/>
</dbReference>
<protein>
    <submittedName>
        <fullName evidence="1">Uncharacterized protein</fullName>
    </submittedName>
</protein>
<keyword evidence="2" id="KW-1185">Reference proteome</keyword>
<dbReference type="Proteomes" id="UP001060085">
    <property type="component" value="Linkage Group LG04"/>
</dbReference>